<reference evidence="14" key="1">
    <citation type="submission" date="2019-01" db="EMBL/GenBank/DDBJ databases">
        <title>Draft genomes of a novel of Sporanaerobacter strains.</title>
        <authorList>
            <person name="Ma S."/>
        </authorList>
    </citation>
    <scope>NUCLEOTIDE SEQUENCE [LARGE SCALE GENOMIC DNA]</scope>
    <source>
        <strain evidence="14">NJN-17</strain>
    </source>
</reference>
<dbReference type="EMBL" id="CP035282">
    <property type="protein sequence ID" value="QAT62088.1"/>
    <property type="molecule type" value="Genomic_DNA"/>
</dbReference>
<evidence type="ECO:0000256" key="4">
    <source>
        <dbReference type="ARBA" id="ARBA00022960"/>
    </source>
</evidence>
<evidence type="ECO:0000256" key="8">
    <source>
        <dbReference type="HAMAP-Rule" id="MF_00208"/>
    </source>
</evidence>
<comment type="pathway">
    <text evidence="1 8 9">Cell wall biogenesis; peptidoglycan biosynthesis.</text>
</comment>
<dbReference type="HAMAP" id="MF_00208">
    <property type="entry name" value="MurE"/>
    <property type="match status" value="1"/>
</dbReference>
<evidence type="ECO:0000256" key="6">
    <source>
        <dbReference type="ARBA" id="ARBA00023306"/>
    </source>
</evidence>
<feature type="binding site" evidence="8">
    <location>
        <position position="380"/>
    </location>
    <ligand>
        <name>meso-2,6-diaminopimelate</name>
        <dbReference type="ChEBI" id="CHEBI:57791"/>
    </ligand>
</feature>
<feature type="short sequence motif" description="Meso-diaminopimelate recognition motif" evidence="8">
    <location>
        <begin position="404"/>
        <end position="407"/>
    </location>
</feature>
<dbReference type="GO" id="GO:0009252">
    <property type="term" value="P:peptidoglycan biosynthetic process"/>
    <property type="evidence" value="ECO:0007669"/>
    <property type="project" value="UniProtKB-UniRule"/>
</dbReference>
<evidence type="ECO:0000259" key="10">
    <source>
        <dbReference type="Pfam" id="PF01225"/>
    </source>
</evidence>
<evidence type="ECO:0000259" key="12">
    <source>
        <dbReference type="Pfam" id="PF08245"/>
    </source>
</evidence>
<keyword evidence="14" id="KW-1185">Reference proteome</keyword>
<dbReference type="GO" id="GO:0005737">
    <property type="term" value="C:cytoplasm"/>
    <property type="evidence" value="ECO:0007669"/>
    <property type="project" value="UniProtKB-SubCell"/>
</dbReference>
<dbReference type="Pfam" id="PF01225">
    <property type="entry name" value="Mur_ligase"/>
    <property type="match status" value="1"/>
</dbReference>
<evidence type="ECO:0000313" key="13">
    <source>
        <dbReference type="EMBL" id="QAT62088.1"/>
    </source>
</evidence>
<keyword evidence="8 13" id="KW-0436">Ligase</keyword>
<dbReference type="InterPro" id="IPR035911">
    <property type="entry name" value="MurE/MurF_N"/>
</dbReference>
<dbReference type="PANTHER" id="PTHR23135:SF4">
    <property type="entry name" value="UDP-N-ACETYLMURAMOYL-L-ALANYL-D-GLUTAMATE--2,6-DIAMINOPIMELATE LIGASE MURE HOMOLOG, CHLOROPLASTIC"/>
    <property type="match status" value="1"/>
</dbReference>
<dbReference type="GO" id="GO:0005524">
    <property type="term" value="F:ATP binding"/>
    <property type="evidence" value="ECO:0007669"/>
    <property type="project" value="UniProtKB-UniRule"/>
</dbReference>
<dbReference type="Pfam" id="PF08245">
    <property type="entry name" value="Mur_ligase_M"/>
    <property type="match status" value="1"/>
</dbReference>
<dbReference type="Pfam" id="PF02875">
    <property type="entry name" value="Mur_ligase_C"/>
    <property type="match status" value="1"/>
</dbReference>
<dbReference type="InterPro" id="IPR004101">
    <property type="entry name" value="Mur_ligase_C"/>
</dbReference>
<keyword evidence="8" id="KW-0067">ATP-binding</keyword>
<dbReference type="SUPFAM" id="SSF53623">
    <property type="entry name" value="MurD-like peptide ligases, catalytic domain"/>
    <property type="match status" value="1"/>
</dbReference>
<feature type="modified residue" description="N6-carboxylysine" evidence="8">
    <location>
        <position position="219"/>
    </location>
</feature>
<comment type="PTM">
    <text evidence="8">Carboxylation is probably crucial for Mg(2+) binding and, consequently, for the gamma-phosphate positioning of ATP.</text>
</comment>
<evidence type="ECO:0000256" key="5">
    <source>
        <dbReference type="ARBA" id="ARBA00022984"/>
    </source>
</evidence>
<feature type="domain" description="Mur ligase N-terminal catalytic" evidence="10">
    <location>
        <begin position="22"/>
        <end position="96"/>
    </location>
</feature>
<feature type="domain" description="Mur ligase central" evidence="12">
    <location>
        <begin position="108"/>
        <end position="308"/>
    </location>
</feature>
<dbReference type="KEGG" id="spoa:EQM13_11070"/>
<keyword evidence="8" id="KW-0547">Nucleotide-binding</keyword>
<dbReference type="GO" id="GO:0051301">
    <property type="term" value="P:cell division"/>
    <property type="evidence" value="ECO:0007669"/>
    <property type="project" value="UniProtKB-KW"/>
</dbReference>
<feature type="binding site" evidence="8">
    <location>
        <position position="187"/>
    </location>
    <ligand>
        <name>UDP-N-acetyl-alpha-D-muramoyl-L-alanyl-D-glutamate</name>
        <dbReference type="ChEBI" id="CHEBI:83900"/>
    </ligand>
</feature>
<feature type="binding site" evidence="8">
    <location>
        <position position="151"/>
    </location>
    <ligand>
        <name>UDP-N-acetyl-alpha-D-muramoyl-L-alanyl-D-glutamate</name>
        <dbReference type="ChEBI" id="CHEBI:83900"/>
    </ligand>
</feature>
<dbReference type="GO" id="GO:0071555">
    <property type="term" value="P:cell wall organization"/>
    <property type="evidence" value="ECO:0007669"/>
    <property type="project" value="UniProtKB-KW"/>
</dbReference>
<dbReference type="OrthoDB" id="9800958at2"/>
<comment type="function">
    <text evidence="8">Catalyzes the addition of meso-diaminopimelic acid to the nucleotide precursor UDP-N-acetylmuramoyl-L-alanyl-D-glutamate (UMAG) in the biosynthesis of bacterial cell-wall peptidoglycan.</text>
</comment>
<feature type="binding site" evidence="8">
    <location>
        <position position="460"/>
    </location>
    <ligand>
        <name>meso-2,6-diaminopimelate</name>
        <dbReference type="ChEBI" id="CHEBI:57791"/>
    </ligand>
</feature>
<gene>
    <name evidence="8" type="primary">murE</name>
    <name evidence="13" type="ORF">EQM13_11070</name>
</gene>
<dbReference type="GO" id="GO:0008360">
    <property type="term" value="P:regulation of cell shape"/>
    <property type="evidence" value="ECO:0007669"/>
    <property type="project" value="UniProtKB-KW"/>
</dbReference>
<dbReference type="NCBIfam" id="NF001124">
    <property type="entry name" value="PRK00139.1-2"/>
    <property type="match status" value="1"/>
</dbReference>
<evidence type="ECO:0000256" key="1">
    <source>
        <dbReference type="ARBA" id="ARBA00004752"/>
    </source>
</evidence>
<dbReference type="AlphaFoldDB" id="A0A410QE22"/>
<dbReference type="RefSeq" id="WP_128752691.1">
    <property type="nucleotide sequence ID" value="NZ_CP035282.1"/>
</dbReference>
<name>A0A410QE22_9FIRM</name>
<evidence type="ECO:0000256" key="2">
    <source>
        <dbReference type="ARBA" id="ARBA00005898"/>
    </source>
</evidence>
<accession>A0A410QE22</accession>
<keyword evidence="5 8" id="KW-0573">Peptidoglycan synthesis</keyword>
<keyword evidence="3 8" id="KW-0132">Cell division</keyword>
<keyword evidence="8" id="KW-0963">Cytoplasm</keyword>
<dbReference type="UniPathway" id="UPA00219"/>
<feature type="binding site" evidence="8">
    <location>
        <position position="179"/>
    </location>
    <ligand>
        <name>UDP-N-acetyl-alpha-D-muramoyl-L-alanyl-D-glutamate</name>
        <dbReference type="ChEBI" id="CHEBI:83900"/>
    </ligand>
</feature>
<dbReference type="SUPFAM" id="SSF63418">
    <property type="entry name" value="MurE/MurF N-terminal domain"/>
    <property type="match status" value="1"/>
</dbReference>
<evidence type="ECO:0000256" key="3">
    <source>
        <dbReference type="ARBA" id="ARBA00022618"/>
    </source>
</evidence>
<dbReference type="InterPro" id="IPR036615">
    <property type="entry name" value="Mur_ligase_C_dom_sf"/>
</dbReference>
<feature type="binding site" evidence="8">
    <location>
        <begin position="404"/>
        <end position="407"/>
    </location>
    <ligand>
        <name>meso-2,6-diaminopimelate</name>
        <dbReference type="ChEBI" id="CHEBI:57791"/>
    </ligand>
</feature>
<feature type="binding site" evidence="8">
    <location>
        <position position="30"/>
    </location>
    <ligand>
        <name>UDP-N-acetyl-alpha-D-muramoyl-L-alanyl-D-glutamate</name>
        <dbReference type="ChEBI" id="CHEBI:83900"/>
    </ligand>
</feature>
<sequence length="489" mass="54892">MNLRDLIKGLSCETITGRKDLEIEGIDSDSRKIGRGYLFVAISGYRDDGCNYIDAALDKGAVAVVTEKSVNLPDHVTVIKVKDSRTALAKLSSNYYKNPSHDMHLIGITGTSGKTTTTYLIKSIMEESGLKCGIIGTMGNIINKEVVKTGNTTPESLIIQKYLYEMLKSGTEYCAMEVSSHSIFLKRIEYCEFEIGLFTNLSRDHLDFHKTMDDYFEVKSRLFYKTNKYNIVNLDDEYGRRLIEKIEDSKVPLLTYGFDAKGDIFATDVKYSLNGVNFLLNTPKGSIPINFNIPGKFSVYNSLAAASCAYAYNIDLDNIKKGLEKVQGVKGRFEIVPTKRDFSVIIDFAHTPNELENLLTLIDEFAQGRKVVVFGAGGNRDKTKRPIMGEVVANHCDLPIVTSDNPRDEDPEKIIDDVIVGVKKVTDNYIKIIDRREAIKYAVENAKPNDIIILAGKGHETYTIIKGKKLPFDERKIVEDTLKELNHER</sequence>
<feature type="binding site" evidence="8">
    <location>
        <position position="456"/>
    </location>
    <ligand>
        <name>meso-2,6-diaminopimelate</name>
        <dbReference type="ChEBI" id="CHEBI:57791"/>
    </ligand>
</feature>
<dbReference type="Gene3D" id="3.90.190.20">
    <property type="entry name" value="Mur ligase, C-terminal domain"/>
    <property type="match status" value="1"/>
</dbReference>
<keyword evidence="8" id="KW-0460">Magnesium</keyword>
<dbReference type="SUPFAM" id="SSF53244">
    <property type="entry name" value="MurD-like peptide ligases, peptide-binding domain"/>
    <property type="match status" value="1"/>
</dbReference>
<comment type="catalytic activity">
    <reaction evidence="8">
        <text>UDP-N-acetyl-alpha-D-muramoyl-L-alanyl-D-glutamate + meso-2,6-diaminopimelate + ATP = UDP-N-acetyl-alpha-D-muramoyl-L-alanyl-gamma-D-glutamyl-meso-2,6-diaminopimelate + ADP + phosphate + H(+)</text>
        <dbReference type="Rhea" id="RHEA:23676"/>
        <dbReference type="ChEBI" id="CHEBI:15378"/>
        <dbReference type="ChEBI" id="CHEBI:30616"/>
        <dbReference type="ChEBI" id="CHEBI:43474"/>
        <dbReference type="ChEBI" id="CHEBI:57791"/>
        <dbReference type="ChEBI" id="CHEBI:83900"/>
        <dbReference type="ChEBI" id="CHEBI:83905"/>
        <dbReference type="ChEBI" id="CHEBI:456216"/>
        <dbReference type="EC" id="6.3.2.13"/>
    </reaction>
</comment>
<evidence type="ECO:0000313" key="14">
    <source>
        <dbReference type="Proteomes" id="UP000287969"/>
    </source>
</evidence>
<evidence type="ECO:0000256" key="9">
    <source>
        <dbReference type="RuleBase" id="RU004135"/>
    </source>
</evidence>
<dbReference type="InterPro" id="IPR005761">
    <property type="entry name" value="UDP-N-AcMur-Glu-dNH2Pim_ligase"/>
</dbReference>
<dbReference type="Proteomes" id="UP000287969">
    <property type="component" value="Chromosome"/>
</dbReference>
<dbReference type="GO" id="GO:0000287">
    <property type="term" value="F:magnesium ion binding"/>
    <property type="evidence" value="ECO:0007669"/>
    <property type="project" value="UniProtKB-UniRule"/>
</dbReference>
<comment type="cofactor">
    <cofactor evidence="8">
        <name>Mg(2+)</name>
        <dbReference type="ChEBI" id="CHEBI:18420"/>
    </cofactor>
</comment>
<keyword evidence="6 8" id="KW-0131">Cell cycle</keyword>
<feature type="domain" description="Mur ligase C-terminal" evidence="11">
    <location>
        <begin position="331"/>
        <end position="458"/>
    </location>
</feature>
<proteinExistence type="inferred from homology"/>
<feature type="binding site" evidence="8">
    <location>
        <begin position="152"/>
        <end position="153"/>
    </location>
    <ligand>
        <name>UDP-N-acetyl-alpha-D-muramoyl-L-alanyl-D-glutamate</name>
        <dbReference type="ChEBI" id="CHEBI:83900"/>
    </ligand>
</feature>
<feature type="binding site" evidence="8">
    <location>
        <begin position="110"/>
        <end position="116"/>
    </location>
    <ligand>
        <name>ATP</name>
        <dbReference type="ChEBI" id="CHEBI:30616"/>
    </ligand>
</feature>
<dbReference type="EC" id="6.3.2.13" evidence="8"/>
<evidence type="ECO:0000259" key="11">
    <source>
        <dbReference type="Pfam" id="PF02875"/>
    </source>
</evidence>
<dbReference type="Gene3D" id="3.40.1390.10">
    <property type="entry name" value="MurE/MurF, N-terminal domain"/>
    <property type="match status" value="1"/>
</dbReference>
<dbReference type="InterPro" id="IPR013221">
    <property type="entry name" value="Mur_ligase_cen"/>
</dbReference>
<comment type="caution">
    <text evidence="8">Lacks conserved residue(s) required for the propagation of feature annotation.</text>
</comment>
<keyword evidence="7 8" id="KW-0961">Cell wall biogenesis/degradation</keyword>
<keyword evidence="4 8" id="KW-0133">Cell shape</keyword>
<protein>
    <recommendedName>
        <fullName evidence="8">UDP-N-acetylmuramoyl-L-alanyl-D-glutamate--2,6-diaminopimelate ligase</fullName>
        <ecNumber evidence="8">6.3.2.13</ecNumber>
    </recommendedName>
    <alternativeName>
        <fullName evidence="8">Meso-A2pm-adding enzyme</fullName>
    </alternativeName>
    <alternativeName>
        <fullName evidence="8">Meso-diaminopimelate-adding enzyme</fullName>
    </alternativeName>
    <alternativeName>
        <fullName evidence="8">UDP-MurNAc-L-Ala-D-Glu:meso-diaminopimelate ligase</fullName>
    </alternativeName>
    <alternativeName>
        <fullName evidence="8">UDP-MurNAc-tripeptide synthetase</fullName>
    </alternativeName>
    <alternativeName>
        <fullName evidence="8">UDP-N-acetylmuramyl-tripeptide synthetase</fullName>
    </alternativeName>
</protein>
<dbReference type="GO" id="GO:0008765">
    <property type="term" value="F:UDP-N-acetylmuramoylalanyl-D-glutamate-2,6-diaminopimelate ligase activity"/>
    <property type="evidence" value="ECO:0007669"/>
    <property type="project" value="UniProtKB-UniRule"/>
</dbReference>
<comment type="subcellular location">
    <subcellularLocation>
        <location evidence="8 9">Cytoplasm</location>
    </subcellularLocation>
</comment>
<dbReference type="Gene3D" id="3.40.1190.10">
    <property type="entry name" value="Mur-like, catalytic domain"/>
    <property type="match status" value="1"/>
</dbReference>
<dbReference type="PANTHER" id="PTHR23135">
    <property type="entry name" value="MUR LIGASE FAMILY MEMBER"/>
    <property type="match status" value="1"/>
</dbReference>
<dbReference type="NCBIfam" id="NF001126">
    <property type="entry name" value="PRK00139.1-4"/>
    <property type="match status" value="1"/>
</dbReference>
<evidence type="ECO:0000256" key="7">
    <source>
        <dbReference type="ARBA" id="ARBA00023316"/>
    </source>
</evidence>
<comment type="similarity">
    <text evidence="2 8">Belongs to the MurCDEF family. MurE subfamily.</text>
</comment>
<dbReference type="InterPro" id="IPR036565">
    <property type="entry name" value="Mur-like_cat_sf"/>
</dbReference>
<organism evidence="13 14">
    <name type="scientific">Acidilutibacter cellobiosedens</name>
    <dbReference type="NCBI Taxonomy" id="2507161"/>
    <lineage>
        <taxon>Bacteria</taxon>
        <taxon>Bacillati</taxon>
        <taxon>Bacillota</taxon>
        <taxon>Tissierellia</taxon>
        <taxon>Tissierellales</taxon>
        <taxon>Acidilutibacteraceae</taxon>
        <taxon>Acidilutibacter</taxon>
    </lineage>
</organism>
<dbReference type="NCBIfam" id="TIGR01085">
    <property type="entry name" value="murE"/>
    <property type="match status" value="1"/>
</dbReference>
<dbReference type="InterPro" id="IPR000713">
    <property type="entry name" value="Mur_ligase_N"/>
</dbReference>